<dbReference type="EMBL" id="JBHRYB010000025">
    <property type="protein sequence ID" value="MFC3681884.1"/>
    <property type="molecule type" value="Genomic_DNA"/>
</dbReference>
<protein>
    <submittedName>
        <fullName evidence="2">Alpha/beta hydrolase</fullName>
    </submittedName>
</protein>
<dbReference type="SUPFAM" id="SSF53474">
    <property type="entry name" value="alpha/beta-Hydrolases"/>
    <property type="match status" value="1"/>
</dbReference>
<sequence length="334" mass="38196">MNLSFAWRDVVDVEQSDSGWSRESLIEEIPELQWQAPGLAESEQWQAYRRHYQLDFDGLAQVSHFAGMLHTQVYDIAVQLWRQPGARGTALIVHGYYDHTGIYGSLIEFCLRQQLDVVIFDLPGHGLSSGERAAIDSFQQYDEIFSLVLQQVQAHLIAPLYLFGQSTGGAIAINYLLKRQLTQAQSPFQAVTLFAPLVRPKGWRRGRLLHSILSLVLRRVKREFNPNSADARFLKFIAEQDPLQPRHLSVRWVGALRQWIPYIEARPTCEVALNIIQGDADNTVDWCHNLSILSQKFPHRQVLMLPGGQHHLVNESVQNRARIYQQVADWLNLG</sequence>
<proteinExistence type="predicted"/>
<dbReference type="InterPro" id="IPR029058">
    <property type="entry name" value="AB_hydrolase_fold"/>
</dbReference>
<dbReference type="Proteomes" id="UP001595722">
    <property type="component" value="Unassembled WGS sequence"/>
</dbReference>
<dbReference type="RefSeq" id="WP_376868549.1">
    <property type="nucleotide sequence ID" value="NZ_JBHRYB010000025.1"/>
</dbReference>
<keyword evidence="2" id="KW-0378">Hydrolase</keyword>
<keyword evidence="3" id="KW-1185">Reference proteome</keyword>
<gene>
    <name evidence="2" type="ORF">ACFOMG_17415</name>
</gene>
<comment type="caution">
    <text evidence="2">The sequence shown here is derived from an EMBL/GenBank/DDBJ whole genome shotgun (WGS) entry which is preliminary data.</text>
</comment>
<evidence type="ECO:0000313" key="3">
    <source>
        <dbReference type="Proteomes" id="UP001595722"/>
    </source>
</evidence>
<feature type="domain" description="Serine aminopeptidase S33" evidence="1">
    <location>
        <begin position="86"/>
        <end position="316"/>
    </location>
</feature>
<evidence type="ECO:0000259" key="1">
    <source>
        <dbReference type="Pfam" id="PF12146"/>
    </source>
</evidence>
<dbReference type="Gene3D" id="3.40.50.1820">
    <property type="entry name" value="alpha/beta hydrolase"/>
    <property type="match status" value="1"/>
</dbReference>
<reference evidence="3" key="1">
    <citation type="journal article" date="2019" name="Int. J. Syst. Evol. Microbiol.">
        <title>The Global Catalogue of Microorganisms (GCM) 10K type strain sequencing project: providing services to taxonomists for standard genome sequencing and annotation.</title>
        <authorList>
            <consortium name="The Broad Institute Genomics Platform"/>
            <consortium name="The Broad Institute Genome Sequencing Center for Infectious Disease"/>
            <person name="Wu L."/>
            <person name="Ma J."/>
        </authorList>
    </citation>
    <scope>NUCLEOTIDE SEQUENCE [LARGE SCALE GENOMIC DNA]</scope>
    <source>
        <strain evidence="3">KCTC 42424</strain>
    </source>
</reference>
<dbReference type="PANTHER" id="PTHR11614">
    <property type="entry name" value="PHOSPHOLIPASE-RELATED"/>
    <property type="match status" value="1"/>
</dbReference>
<evidence type="ECO:0000313" key="2">
    <source>
        <dbReference type="EMBL" id="MFC3681884.1"/>
    </source>
</evidence>
<accession>A0ABV7VWI0</accession>
<dbReference type="GO" id="GO:0016787">
    <property type="term" value="F:hydrolase activity"/>
    <property type="evidence" value="ECO:0007669"/>
    <property type="project" value="UniProtKB-KW"/>
</dbReference>
<dbReference type="Pfam" id="PF12146">
    <property type="entry name" value="Hydrolase_4"/>
    <property type="match status" value="1"/>
</dbReference>
<organism evidence="2 3">
    <name type="scientific">Bacterioplanoides pacificum</name>
    <dbReference type="NCBI Taxonomy" id="1171596"/>
    <lineage>
        <taxon>Bacteria</taxon>
        <taxon>Pseudomonadati</taxon>
        <taxon>Pseudomonadota</taxon>
        <taxon>Gammaproteobacteria</taxon>
        <taxon>Oceanospirillales</taxon>
        <taxon>Oceanospirillaceae</taxon>
        <taxon>Bacterioplanoides</taxon>
    </lineage>
</organism>
<name>A0ABV7VWI0_9GAMM</name>
<dbReference type="InterPro" id="IPR051044">
    <property type="entry name" value="MAG_DAG_Lipase"/>
</dbReference>
<dbReference type="InterPro" id="IPR022742">
    <property type="entry name" value="Hydrolase_4"/>
</dbReference>